<organism evidence="1 2">
    <name type="scientific">[Myrmecia] bisecta</name>
    <dbReference type="NCBI Taxonomy" id="41462"/>
    <lineage>
        <taxon>Eukaryota</taxon>
        <taxon>Viridiplantae</taxon>
        <taxon>Chlorophyta</taxon>
        <taxon>core chlorophytes</taxon>
        <taxon>Trebouxiophyceae</taxon>
        <taxon>Trebouxiales</taxon>
        <taxon>Trebouxiaceae</taxon>
        <taxon>Myrmecia</taxon>
    </lineage>
</organism>
<dbReference type="AlphaFoldDB" id="A0AAW1RAX2"/>
<protein>
    <submittedName>
        <fullName evidence="1">Uncharacterized protein</fullName>
    </submittedName>
</protein>
<sequence>MAGNGEGLDRDHTAKPLAFPATQHTEKSWELALNILAPGQAHAGKMVDKLSLEDLLDVLALADAFKITSLLKHCFSVLERRGSAMGLVTKLELGEKKSACFEKRTGLLKATVQKAHE</sequence>
<evidence type="ECO:0000313" key="2">
    <source>
        <dbReference type="Proteomes" id="UP001489004"/>
    </source>
</evidence>
<dbReference type="EMBL" id="JALJOR010000001">
    <property type="protein sequence ID" value="KAK9830456.1"/>
    <property type="molecule type" value="Genomic_DNA"/>
</dbReference>
<reference evidence="1 2" key="1">
    <citation type="journal article" date="2024" name="Nat. Commun.">
        <title>Phylogenomics reveals the evolutionary origins of lichenization in chlorophyte algae.</title>
        <authorList>
            <person name="Puginier C."/>
            <person name="Libourel C."/>
            <person name="Otte J."/>
            <person name="Skaloud P."/>
            <person name="Haon M."/>
            <person name="Grisel S."/>
            <person name="Petersen M."/>
            <person name="Berrin J.G."/>
            <person name="Delaux P.M."/>
            <person name="Dal Grande F."/>
            <person name="Keller J."/>
        </authorList>
    </citation>
    <scope>NUCLEOTIDE SEQUENCE [LARGE SCALE GENOMIC DNA]</scope>
    <source>
        <strain evidence="1 2">SAG 2043</strain>
    </source>
</reference>
<dbReference type="Proteomes" id="UP001489004">
    <property type="component" value="Unassembled WGS sequence"/>
</dbReference>
<keyword evidence="2" id="KW-1185">Reference proteome</keyword>
<name>A0AAW1RAX2_9CHLO</name>
<proteinExistence type="predicted"/>
<evidence type="ECO:0000313" key="1">
    <source>
        <dbReference type="EMBL" id="KAK9830456.1"/>
    </source>
</evidence>
<gene>
    <name evidence="1" type="ORF">WJX72_011879</name>
</gene>
<accession>A0AAW1RAX2</accession>
<comment type="caution">
    <text evidence="1">The sequence shown here is derived from an EMBL/GenBank/DDBJ whole genome shotgun (WGS) entry which is preliminary data.</text>
</comment>